<gene>
    <name evidence="3" type="ORF">PRZ48_006471</name>
</gene>
<keyword evidence="4" id="KW-1185">Reference proteome</keyword>
<dbReference type="Pfam" id="PF07859">
    <property type="entry name" value="Abhydrolase_3"/>
    <property type="match status" value="1"/>
</dbReference>
<dbReference type="InterPro" id="IPR050300">
    <property type="entry name" value="GDXG_lipolytic_enzyme"/>
</dbReference>
<proteinExistence type="predicted"/>
<evidence type="ECO:0000259" key="2">
    <source>
        <dbReference type="Pfam" id="PF07859"/>
    </source>
</evidence>
<feature type="domain" description="Alpha/beta hydrolase fold-3" evidence="2">
    <location>
        <begin position="94"/>
        <end position="315"/>
    </location>
</feature>
<dbReference type="EMBL" id="JAXOVC010000004">
    <property type="protein sequence ID" value="KAK4503044.1"/>
    <property type="molecule type" value="Genomic_DNA"/>
</dbReference>
<dbReference type="PANTHER" id="PTHR48081:SF8">
    <property type="entry name" value="ALPHA_BETA HYDROLASE FOLD-3 DOMAIN-CONTAINING PROTEIN-RELATED"/>
    <property type="match status" value="1"/>
</dbReference>
<sequence length="341" mass="38302">MDFMKLTPSEIKDLAKPTKEYEELLSIWPPMKVDWSNRDEALGRLRLLTEMAEEQDEKDAAVSEETLTVAARDGYENDLLVFRSARSSTPGPLIVLYHGGGCILGGPIMVADMARWLVKKYNAVVAAPAYRLAPEHVFPTPGNDAWDTFSWIAKNATTTLKSDPSKGFILGGVSAGATMAIVIAHLARDNNIEPKITGVYSACGSIRPRDINDIDPKYRDRYLSRDQKECIYNPVLSKEMSDLMSACYQADTKSKLYAPLMWPDGEGHKGFPRIYQQVCGRDPCRDEIFIFEDILKGLGTETKTDLYVGLPHCFWIGLRYLPEGKRWERDTVDGVGWLLRP</sequence>
<dbReference type="PANTHER" id="PTHR48081">
    <property type="entry name" value="AB HYDROLASE SUPERFAMILY PROTEIN C4A8.06C"/>
    <property type="match status" value="1"/>
</dbReference>
<dbReference type="SUPFAM" id="SSF53474">
    <property type="entry name" value="alpha/beta-Hydrolases"/>
    <property type="match status" value="1"/>
</dbReference>
<evidence type="ECO:0000256" key="1">
    <source>
        <dbReference type="ARBA" id="ARBA00022801"/>
    </source>
</evidence>
<keyword evidence="1" id="KW-0378">Hydrolase</keyword>
<comment type="caution">
    <text evidence="3">The sequence shown here is derived from an EMBL/GenBank/DDBJ whole genome shotgun (WGS) entry which is preliminary data.</text>
</comment>
<dbReference type="Proteomes" id="UP001305779">
    <property type="component" value="Unassembled WGS sequence"/>
</dbReference>
<accession>A0ABR0EN69</accession>
<evidence type="ECO:0000313" key="3">
    <source>
        <dbReference type="EMBL" id="KAK4503044.1"/>
    </source>
</evidence>
<evidence type="ECO:0000313" key="4">
    <source>
        <dbReference type="Proteomes" id="UP001305779"/>
    </source>
</evidence>
<dbReference type="InterPro" id="IPR029058">
    <property type="entry name" value="AB_hydrolase_fold"/>
</dbReference>
<organism evidence="3 4">
    <name type="scientific">Zasmidium cellare</name>
    <name type="common">Wine cellar mold</name>
    <name type="synonym">Racodium cellare</name>
    <dbReference type="NCBI Taxonomy" id="395010"/>
    <lineage>
        <taxon>Eukaryota</taxon>
        <taxon>Fungi</taxon>
        <taxon>Dikarya</taxon>
        <taxon>Ascomycota</taxon>
        <taxon>Pezizomycotina</taxon>
        <taxon>Dothideomycetes</taxon>
        <taxon>Dothideomycetidae</taxon>
        <taxon>Mycosphaerellales</taxon>
        <taxon>Mycosphaerellaceae</taxon>
        <taxon>Zasmidium</taxon>
    </lineage>
</organism>
<dbReference type="Gene3D" id="3.40.50.1820">
    <property type="entry name" value="alpha/beta hydrolase"/>
    <property type="match status" value="1"/>
</dbReference>
<protein>
    <recommendedName>
        <fullName evidence="2">Alpha/beta hydrolase fold-3 domain-containing protein</fullName>
    </recommendedName>
</protein>
<reference evidence="3 4" key="1">
    <citation type="journal article" date="2023" name="G3 (Bethesda)">
        <title>A chromosome-level genome assembly of Zasmidium syzygii isolated from banana leaves.</title>
        <authorList>
            <person name="van Westerhoven A.C."/>
            <person name="Mehrabi R."/>
            <person name="Talebi R."/>
            <person name="Steentjes M.B.F."/>
            <person name="Corcolon B."/>
            <person name="Chong P.A."/>
            <person name="Kema G.H.J."/>
            <person name="Seidl M.F."/>
        </authorList>
    </citation>
    <scope>NUCLEOTIDE SEQUENCE [LARGE SCALE GENOMIC DNA]</scope>
    <source>
        <strain evidence="3 4">P124</strain>
    </source>
</reference>
<name>A0ABR0EN69_ZASCE</name>
<dbReference type="InterPro" id="IPR013094">
    <property type="entry name" value="AB_hydrolase_3"/>
</dbReference>